<accession>A0ABY9TGA7</accession>
<dbReference type="Proteomes" id="UP001248581">
    <property type="component" value="Chromosome"/>
</dbReference>
<dbReference type="InterPro" id="IPR006905">
    <property type="entry name" value="Flavin_halogenase"/>
</dbReference>
<dbReference type="RefSeq" id="WP_348386976.1">
    <property type="nucleotide sequence ID" value="NZ_CP134146.1"/>
</dbReference>
<protein>
    <submittedName>
        <fullName evidence="1">Tryptophan 7-halogenase</fullName>
    </submittedName>
</protein>
<dbReference type="PANTHER" id="PTHR43747:SF4">
    <property type="entry name" value="FLAVIN-DEPENDENT TRYPTOPHAN HALOGENASE"/>
    <property type="match status" value="1"/>
</dbReference>
<evidence type="ECO:0000313" key="1">
    <source>
        <dbReference type="EMBL" id="WNC67817.1"/>
    </source>
</evidence>
<dbReference type="Pfam" id="PF04820">
    <property type="entry name" value="Trp_halogenase"/>
    <property type="match status" value="1"/>
</dbReference>
<dbReference type="PANTHER" id="PTHR43747">
    <property type="entry name" value="FAD-BINDING PROTEIN"/>
    <property type="match status" value="1"/>
</dbReference>
<dbReference type="Gene3D" id="3.50.50.60">
    <property type="entry name" value="FAD/NAD(P)-binding domain"/>
    <property type="match status" value="1"/>
</dbReference>
<dbReference type="InterPro" id="IPR033856">
    <property type="entry name" value="Trp_halogen"/>
</dbReference>
<dbReference type="PIRSF" id="PIRSF011396">
    <property type="entry name" value="Trp_halogenase"/>
    <property type="match status" value="1"/>
</dbReference>
<evidence type="ECO:0000313" key="2">
    <source>
        <dbReference type="Proteomes" id="UP001248581"/>
    </source>
</evidence>
<keyword evidence="2" id="KW-1185">Reference proteome</keyword>
<proteinExistence type="predicted"/>
<name>A0ABY9TGA7_9GAMM</name>
<organism evidence="1 2">
    <name type="scientific">Thalassotalea nanhaiensis</name>
    <dbReference type="NCBI Taxonomy" id="3065648"/>
    <lineage>
        <taxon>Bacteria</taxon>
        <taxon>Pseudomonadati</taxon>
        <taxon>Pseudomonadota</taxon>
        <taxon>Gammaproteobacteria</taxon>
        <taxon>Alteromonadales</taxon>
        <taxon>Colwelliaceae</taxon>
        <taxon>Thalassotalea</taxon>
    </lineage>
</organism>
<dbReference type="InterPro" id="IPR036188">
    <property type="entry name" value="FAD/NAD-bd_sf"/>
</dbReference>
<sequence>MNNPLKKVVIVGGGTAGWLTAGIIAAEHNAHRDDGLDITLIESPDLKPIGVGEGTWPTMRDTIQSIGISENDFISCCDVSFKQGSQFVGWCDDTSANSYYHPFLAPHGFGQSNLTKHWQQSKTSTSFAHTVSFQPHLCDYGCAPKQKQTPEFAAVANYAYHLNAAKFAQLLQKHCTEKLKVKHIKDHVTGVNGNIDDNIQSISTKQHGNLSAELFVDCSGSSAILLAQHYKIPFINKKDVLFNDTALAVQVPYANANEKIASHTISTAHDAGWIWDIGLPTRRGVGCVYASDYMTDDGAEAQLRAYLSNTLPQNIIKEANIRKLSFIPGYREKFWHKNCVAVGMASGFLEPLEASALALVELSAKMIAKELPAEQSIMPITAERFNRRFHYRWQRIIEFLKLHYVLSNRSAKYWQDNKATNTIPDRLQQLLALWQYQEPTYNDFTEIEEIFPAASYQYILYGMGFKTQVRATSRRIDNQLLSEKLITENQQLCQKYLAGLPTNRELIDHIIHQQMNKKCAN</sequence>
<dbReference type="SUPFAM" id="SSF51905">
    <property type="entry name" value="FAD/NAD(P)-binding domain"/>
    <property type="match status" value="1"/>
</dbReference>
<dbReference type="InterPro" id="IPR050816">
    <property type="entry name" value="Flavin-dep_Halogenase_NPB"/>
</dbReference>
<dbReference type="EMBL" id="CP134146">
    <property type="protein sequence ID" value="WNC67817.1"/>
    <property type="molecule type" value="Genomic_DNA"/>
</dbReference>
<reference evidence="2" key="1">
    <citation type="submission" date="2023-09" db="EMBL/GenBank/DDBJ databases">
        <authorList>
            <person name="Li S."/>
            <person name="Li X."/>
            <person name="Zhang C."/>
            <person name="Zhao Z."/>
        </authorList>
    </citation>
    <scope>NUCLEOTIDE SEQUENCE [LARGE SCALE GENOMIC DNA]</scope>
    <source>
        <strain evidence="2">SQ345</strain>
    </source>
</reference>
<gene>
    <name evidence="1" type="ORF">RI845_14970</name>
</gene>